<dbReference type="Gene3D" id="3.40.1190.20">
    <property type="match status" value="1"/>
</dbReference>
<dbReference type="EMBL" id="CP139558">
    <property type="protein sequence ID" value="WPU92213.1"/>
    <property type="molecule type" value="Genomic_DNA"/>
</dbReference>
<dbReference type="Pfam" id="PF00294">
    <property type="entry name" value="PfkB"/>
    <property type="match status" value="1"/>
</dbReference>
<dbReference type="Proteomes" id="UP001324380">
    <property type="component" value="Chromosome"/>
</dbReference>
<keyword evidence="6" id="KW-1185">Reference proteome</keyword>
<comment type="similarity">
    <text evidence="1">Belongs to the carbohydrate kinase PfkB family.</text>
</comment>
<evidence type="ECO:0000313" key="5">
    <source>
        <dbReference type="EMBL" id="WPU92213.1"/>
    </source>
</evidence>
<dbReference type="PANTHER" id="PTHR43320">
    <property type="entry name" value="SUGAR KINASE"/>
    <property type="match status" value="1"/>
</dbReference>
<dbReference type="RefSeq" id="WP_321561375.1">
    <property type="nucleotide sequence ID" value="NZ_CP139558.1"/>
</dbReference>
<sequence>MINMSKIIIKQADGRILSFGELLLRIMPDTKGRWIEQKNLPFFIGGAELNVASALSLWGMPSAYLTALPLNNVSEQLISHLNEKGIDLSNVLYHGERIGLYFLNNGDDLKHGGAIYDRAHSAYADLHVGQINWEDALNGVGWLHFSAICPALSQNSADICLEALEVAKRKNVTISIDLNYRPKLWQYGKKPTQIMPQLARYADLLMGNLWAFNTMLDIPLSPGFKNAAVENKTAYMNEAESLSKEIIKQYPKCKVVANTFRFDTLNGLIYYSTLFTDDFLCVSTEYNALNIVNKVGSGDCYMAGLIYGFYNGMSAKEVLEFATAAGFTKLFVQGDATDKDVLEIQEAIQNEKK</sequence>
<evidence type="ECO:0000259" key="4">
    <source>
        <dbReference type="Pfam" id="PF00294"/>
    </source>
</evidence>
<dbReference type="SUPFAM" id="SSF53613">
    <property type="entry name" value="Ribokinase-like"/>
    <property type="match status" value="1"/>
</dbReference>
<dbReference type="GO" id="GO:0016301">
    <property type="term" value="F:kinase activity"/>
    <property type="evidence" value="ECO:0007669"/>
    <property type="project" value="UniProtKB-KW"/>
</dbReference>
<feature type="domain" description="Carbohydrate kinase PfkB" evidence="4">
    <location>
        <begin position="15"/>
        <end position="336"/>
    </location>
</feature>
<gene>
    <name evidence="5" type="ORF">SNE25_23100</name>
</gene>
<organism evidence="5 6">
    <name type="scientific">Mucilaginibacter sabulilitoris</name>
    <dbReference type="NCBI Taxonomy" id="1173583"/>
    <lineage>
        <taxon>Bacteria</taxon>
        <taxon>Pseudomonadati</taxon>
        <taxon>Bacteroidota</taxon>
        <taxon>Sphingobacteriia</taxon>
        <taxon>Sphingobacteriales</taxon>
        <taxon>Sphingobacteriaceae</taxon>
        <taxon>Mucilaginibacter</taxon>
    </lineage>
</organism>
<evidence type="ECO:0000256" key="2">
    <source>
        <dbReference type="ARBA" id="ARBA00022679"/>
    </source>
</evidence>
<dbReference type="InterPro" id="IPR029056">
    <property type="entry name" value="Ribokinase-like"/>
</dbReference>
<dbReference type="PANTHER" id="PTHR43320:SF2">
    <property type="entry name" value="2-DEHYDRO-3-DEOXYGLUCONOKINASE_2-DEHYDRO-3-DEOXYGALACTONOKINASE"/>
    <property type="match status" value="1"/>
</dbReference>
<proteinExistence type="inferred from homology"/>
<evidence type="ECO:0000256" key="3">
    <source>
        <dbReference type="ARBA" id="ARBA00022777"/>
    </source>
</evidence>
<evidence type="ECO:0000256" key="1">
    <source>
        <dbReference type="ARBA" id="ARBA00010688"/>
    </source>
</evidence>
<evidence type="ECO:0000313" key="6">
    <source>
        <dbReference type="Proteomes" id="UP001324380"/>
    </source>
</evidence>
<keyword evidence="3 5" id="KW-0418">Kinase</keyword>
<dbReference type="InterPro" id="IPR011611">
    <property type="entry name" value="PfkB_dom"/>
</dbReference>
<dbReference type="InterPro" id="IPR052700">
    <property type="entry name" value="Carb_kinase_PfkB-like"/>
</dbReference>
<accession>A0ABZ0TJ60</accession>
<keyword evidence="2" id="KW-0808">Transferase</keyword>
<reference evidence="5 6" key="1">
    <citation type="submission" date="2023-11" db="EMBL/GenBank/DDBJ databases">
        <title>Analysis of the Genomes of Mucilaginibacter gossypii cycad 4 and M. sabulilitoris SNA2: microbes with the potential for plant growth promotion.</title>
        <authorList>
            <person name="Hirsch A.M."/>
            <person name="Humm E."/>
            <person name="Rubbi M."/>
            <person name="Del Vecchio G."/>
            <person name="Ha S.M."/>
            <person name="Pellegrini M."/>
            <person name="Gunsalus R.P."/>
        </authorList>
    </citation>
    <scope>NUCLEOTIDE SEQUENCE [LARGE SCALE GENOMIC DNA]</scope>
    <source>
        <strain evidence="5 6">SNA2</strain>
    </source>
</reference>
<protein>
    <submittedName>
        <fullName evidence="5">Sugar kinase</fullName>
    </submittedName>
</protein>
<dbReference type="CDD" id="cd01166">
    <property type="entry name" value="KdgK"/>
    <property type="match status" value="1"/>
</dbReference>
<name>A0ABZ0TJ60_9SPHI</name>